<keyword evidence="1" id="KW-0472">Membrane</keyword>
<feature type="transmembrane region" description="Helical" evidence="1">
    <location>
        <begin position="37"/>
        <end position="55"/>
    </location>
</feature>
<evidence type="ECO:0000313" key="2">
    <source>
        <dbReference type="EMBL" id="MDA0643595.1"/>
    </source>
</evidence>
<keyword evidence="1" id="KW-0812">Transmembrane</keyword>
<dbReference type="EMBL" id="JAPNUD010000071">
    <property type="protein sequence ID" value="MDA0643595.1"/>
    <property type="molecule type" value="Genomic_DNA"/>
</dbReference>
<sequence>MRKTNSLGMSPVAVAGLAALGVPRVIAHDLGLVGPVVNAVLVFLPVAIWLGVVLWRRVPNPFLTLLAIGGAYGVLLAITHQLLWSSAFGEDAPRLGGNLAGGLSPGAEEALMRTFAFGSSVFTGVMVGLVVGAVGWVLSRAVPAFRPRGRETGS</sequence>
<protein>
    <submittedName>
        <fullName evidence="2">Uncharacterized protein</fullName>
    </submittedName>
</protein>
<organism evidence="2 3">
    <name type="scientific">Nonomuraea ferruginea</name>
    <dbReference type="NCBI Taxonomy" id="46174"/>
    <lineage>
        <taxon>Bacteria</taxon>
        <taxon>Bacillati</taxon>
        <taxon>Actinomycetota</taxon>
        <taxon>Actinomycetes</taxon>
        <taxon>Streptosporangiales</taxon>
        <taxon>Streptosporangiaceae</taxon>
        <taxon>Nonomuraea</taxon>
    </lineage>
</organism>
<evidence type="ECO:0000256" key="1">
    <source>
        <dbReference type="SAM" id="Phobius"/>
    </source>
</evidence>
<dbReference type="RefSeq" id="WP_187281503.1">
    <property type="nucleotide sequence ID" value="NZ_BAABFD010000004.1"/>
</dbReference>
<gene>
    <name evidence="2" type="ORF">OUY24_23460</name>
</gene>
<name>A0ABT4T383_9ACTN</name>
<proteinExistence type="predicted"/>
<comment type="caution">
    <text evidence="2">The sequence shown here is derived from an EMBL/GenBank/DDBJ whole genome shotgun (WGS) entry which is preliminary data.</text>
</comment>
<feature type="transmembrane region" description="Helical" evidence="1">
    <location>
        <begin position="62"/>
        <end position="84"/>
    </location>
</feature>
<reference evidence="2 3" key="1">
    <citation type="submission" date="2022-11" db="EMBL/GenBank/DDBJ databases">
        <title>Nonomuraea corallina sp. nov., a new species of the genus Nonomuraea isolated from sea side sediment in Thai sea.</title>
        <authorList>
            <person name="Ngamcharungchit C."/>
            <person name="Matsumoto A."/>
            <person name="Suriyachadkun C."/>
            <person name="Panbangred W."/>
            <person name="Inahashi Y."/>
            <person name="Intra B."/>
        </authorList>
    </citation>
    <scope>NUCLEOTIDE SEQUENCE [LARGE SCALE GENOMIC DNA]</scope>
    <source>
        <strain evidence="2 3">DSM 43553</strain>
    </source>
</reference>
<keyword evidence="3" id="KW-1185">Reference proteome</keyword>
<dbReference type="Proteomes" id="UP001212498">
    <property type="component" value="Unassembled WGS sequence"/>
</dbReference>
<evidence type="ECO:0000313" key="3">
    <source>
        <dbReference type="Proteomes" id="UP001212498"/>
    </source>
</evidence>
<feature type="transmembrane region" description="Helical" evidence="1">
    <location>
        <begin position="115"/>
        <end position="138"/>
    </location>
</feature>
<keyword evidence="1" id="KW-1133">Transmembrane helix</keyword>
<accession>A0ABT4T383</accession>